<dbReference type="PANTHER" id="PTHR47268:SF4">
    <property type="entry name" value="ACYLPHOSPHATASE"/>
    <property type="match status" value="1"/>
</dbReference>
<dbReference type="Proteomes" id="UP000014977">
    <property type="component" value="Unassembled WGS sequence"/>
</dbReference>
<evidence type="ECO:0000259" key="7">
    <source>
        <dbReference type="PROSITE" id="PS51160"/>
    </source>
</evidence>
<gene>
    <name evidence="8" type="ORF">dsmv_3063</name>
</gene>
<dbReference type="NCBIfam" id="NF011016">
    <property type="entry name" value="PRK14444.1"/>
    <property type="match status" value="1"/>
</dbReference>
<reference evidence="8 9" key="1">
    <citation type="journal article" date="2013" name="Genome Announc.">
        <title>Draft genome sequences for three mercury-methylating, sulfate-reducing bacteria.</title>
        <authorList>
            <person name="Brown S.D."/>
            <person name="Hurt R.A.Jr."/>
            <person name="Gilmour C.C."/>
            <person name="Elias D.A."/>
        </authorList>
    </citation>
    <scope>NUCLEOTIDE SEQUENCE [LARGE SCALE GENOMIC DNA]</scope>
    <source>
        <strain evidence="8 9">DSM 2059</strain>
    </source>
</reference>
<dbReference type="STRING" id="897.B2D07_06030"/>
<evidence type="ECO:0000256" key="4">
    <source>
        <dbReference type="PROSITE-ProRule" id="PRU00520"/>
    </source>
</evidence>
<dbReference type="PROSITE" id="PS00150">
    <property type="entry name" value="ACYLPHOSPHATASE_1"/>
    <property type="match status" value="1"/>
</dbReference>
<protein>
    <recommendedName>
        <fullName evidence="2 4">Acylphosphatase</fullName>
        <ecNumber evidence="2 4">3.6.1.7</ecNumber>
    </recommendedName>
</protein>
<evidence type="ECO:0000256" key="3">
    <source>
        <dbReference type="ARBA" id="ARBA00047645"/>
    </source>
</evidence>
<evidence type="ECO:0000256" key="5">
    <source>
        <dbReference type="RuleBase" id="RU000553"/>
    </source>
</evidence>
<dbReference type="RefSeq" id="WP_020878130.1">
    <property type="nucleotide sequence ID" value="NZ_ATHJ01000103.1"/>
</dbReference>
<dbReference type="PATRIC" id="fig|1121405.3.peg.3154"/>
<dbReference type="PRINTS" id="PR00112">
    <property type="entry name" value="ACYLPHPHTASE"/>
</dbReference>
<evidence type="ECO:0000256" key="2">
    <source>
        <dbReference type="ARBA" id="ARBA00012150"/>
    </source>
</evidence>
<proteinExistence type="inferred from homology"/>
<dbReference type="InterPro" id="IPR020456">
    <property type="entry name" value="Acylphosphatase"/>
</dbReference>
<dbReference type="eggNOG" id="COG1254">
    <property type="taxonomic scope" value="Bacteria"/>
</dbReference>
<dbReference type="PROSITE" id="PS51160">
    <property type="entry name" value="ACYLPHOSPHATASE_3"/>
    <property type="match status" value="1"/>
</dbReference>
<feature type="active site" evidence="4">
    <location>
        <position position="38"/>
    </location>
</feature>
<feature type="domain" description="Acylphosphatase-like" evidence="7">
    <location>
        <begin position="5"/>
        <end position="92"/>
    </location>
</feature>
<evidence type="ECO:0000256" key="6">
    <source>
        <dbReference type="RuleBase" id="RU004168"/>
    </source>
</evidence>
<comment type="catalytic activity">
    <reaction evidence="3 4 5">
        <text>an acyl phosphate + H2O = a carboxylate + phosphate + H(+)</text>
        <dbReference type="Rhea" id="RHEA:14965"/>
        <dbReference type="ChEBI" id="CHEBI:15377"/>
        <dbReference type="ChEBI" id="CHEBI:15378"/>
        <dbReference type="ChEBI" id="CHEBI:29067"/>
        <dbReference type="ChEBI" id="CHEBI:43474"/>
        <dbReference type="ChEBI" id="CHEBI:59918"/>
        <dbReference type="EC" id="3.6.1.7"/>
    </reaction>
</comment>
<evidence type="ECO:0000313" key="9">
    <source>
        <dbReference type="Proteomes" id="UP000014977"/>
    </source>
</evidence>
<dbReference type="EC" id="3.6.1.7" evidence="2 4"/>
<keyword evidence="4 5" id="KW-0378">Hydrolase</keyword>
<dbReference type="InterPro" id="IPR036046">
    <property type="entry name" value="Acylphosphatase-like_dom_sf"/>
</dbReference>
<comment type="caution">
    <text evidence="8">The sequence shown here is derived from an EMBL/GenBank/DDBJ whole genome shotgun (WGS) entry which is preliminary data.</text>
</comment>
<dbReference type="Gene3D" id="3.30.70.100">
    <property type="match status" value="1"/>
</dbReference>
<evidence type="ECO:0000256" key="1">
    <source>
        <dbReference type="ARBA" id="ARBA00005614"/>
    </source>
</evidence>
<dbReference type="EMBL" id="ATHJ01000103">
    <property type="protein sequence ID" value="EPR37289.1"/>
    <property type="molecule type" value="Genomic_DNA"/>
</dbReference>
<feature type="active site" evidence="4">
    <location>
        <position position="20"/>
    </location>
</feature>
<name>S7UTD6_DESML</name>
<dbReference type="SUPFAM" id="SSF54975">
    <property type="entry name" value="Acylphosphatase/BLUF domain-like"/>
    <property type="match status" value="1"/>
</dbReference>
<keyword evidence="9" id="KW-1185">Reference proteome</keyword>
<sequence length="92" mass="10246">MKGTRAHVIISGKVQGVFFRAETHRAAVAHGIKGWVKNRPEGTVEAVFEGTQEAVAAMLEWCKKGSPSARVDDIDVKWDEAREGFIDFKIIY</sequence>
<dbReference type="PROSITE" id="PS00151">
    <property type="entry name" value="ACYLPHOSPHATASE_2"/>
    <property type="match status" value="1"/>
</dbReference>
<dbReference type="OrthoDB" id="5295388at2"/>
<organism evidence="8 9">
    <name type="scientific">Desulfococcus multivorans DSM 2059</name>
    <dbReference type="NCBI Taxonomy" id="1121405"/>
    <lineage>
        <taxon>Bacteria</taxon>
        <taxon>Pseudomonadati</taxon>
        <taxon>Thermodesulfobacteriota</taxon>
        <taxon>Desulfobacteria</taxon>
        <taxon>Desulfobacterales</taxon>
        <taxon>Desulfococcaceae</taxon>
        <taxon>Desulfococcus</taxon>
    </lineage>
</organism>
<comment type="similarity">
    <text evidence="1 6">Belongs to the acylphosphatase family.</text>
</comment>
<dbReference type="GO" id="GO:0003998">
    <property type="term" value="F:acylphosphatase activity"/>
    <property type="evidence" value="ECO:0007669"/>
    <property type="project" value="UniProtKB-EC"/>
</dbReference>
<dbReference type="InterPro" id="IPR017968">
    <property type="entry name" value="Acylphosphatase_CS"/>
</dbReference>
<dbReference type="AlphaFoldDB" id="S7UTD6"/>
<evidence type="ECO:0000313" key="8">
    <source>
        <dbReference type="EMBL" id="EPR37289.1"/>
    </source>
</evidence>
<dbReference type="InterPro" id="IPR001792">
    <property type="entry name" value="Acylphosphatase-like_dom"/>
</dbReference>
<dbReference type="Pfam" id="PF00708">
    <property type="entry name" value="Acylphosphatase"/>
    <property type="match status" value="1"/>
</dbReference>
<accession>S7UTD6</accession>
<dbReference type="PANTHER" id="PTHR47268">
    <property type="entry name" value="ACYLPHOSPHATASE"/>
    <property type="match status" value="1"/>
</dbReference>